<evidence type="ECO:0000259" key="3">
    <source>
        <dbReference type="PROSITE" id="PS50011"/>
    </source>
</evidence>
<protein>
    <recommendedName>
        <fullName evidence="3">Protein kinase domain-containing protein</fullName>
    </recommendedName>
</protein>
<keyword evidence="2" id="KW-0067">ATP-binding</keyword>
<dbReference type="OMA" id="CFPVENI"/>
<dbReference type="SUPFAM" id="SSF56112">
    <property type="entry name" value="Protein kinase-like (PK-like)"/>
    <property type="match status" value="1"/>
</dbReference>
<dbReference type="Proteomes" id="UP000002640">
    <property type="component" value="Unassembled WGS sequence"/>
</dbReference>
<dbReference type="InterPro" id="IPR011009">
    <property type="entry name" value="Kinase-like_dom_sf"/>
</dbReference>
<dbReference type="InterPro" id="IPR050198">
    <property type="entry name" value="Non-receptor_tyrosine_kinases"/>
</dbReference>
<evidence type="ECO:0000256" key="1">
    <source>
        <dbReference type="ARBA" id="ARBA00022741"/>
    </source>
</evidence>
<dbReference type="KEGG" id="psoj:PHYSODRAFT_322547"/>
<dbReference type="InParanoid" id="G4YPU9"/>
<dbReference type="EMBL" id="JH159151">
    <property type="protein sequence ID" value="EGZ28944.1"/>
    <property type="molecule type" value="Genomic_DNA"/>
</dbReference>
<dbReference type="Pfam" id="PF07714">
    <property type="entry name" value="PK_Tyr_Ser-Thr"/>
    <property type="match status" value="1"/>
</dbReference>
<evidence type="ECO:0000313" key="5">
    <source>
        <dbReference type="Proteomes" id="UP000002640"/>
    </source>
</evidence>
<proteinExistence type="predicted"/>
<keyword evidence="1" id="KW-0547">Nucleotide-binding</keyword>
<dbReference type="AlphaFoldDB" id="G4YPU9"/>
<dbReference type="InterPro" id="IPR001245">
    <property type="entry name" value="Ser-Thr/Tyr_kinase_cat_dom"/>
</dbReference>
<dbReference type="GO" id="GO:0005524">
    <property type="term" value="F:ATP binding"/>
    <property type="evidence" value="ECO:0007669"/>
    <property type="project" value="UniProtKB-KW"/>
</dbReference>
<dbReference type="SMR" id="G4YPU9"/>
<dbReference type="PROSITE" id="PS00108">
    <property type="entry name" value="PROTEIN_KINASE_ST"/>
    <property type="match status" value="1"/>
</dbReference>
<dbReference type="STRING" id="1094619.G4YPU9"/>
<name>G4YPU9_PHYSP</name>
<dbReference type="PANTHER" id="PTHR24418">
    <property type="entry name" value="TYROSINE-PROTEIN KINASE"/>
    <property type="match status" value="1"/>
</dbReference>
<evidence type="ECO:0000256" key="2">
    <source>
        <dbReference type="ARBA" id="ARBA00022840"/>
    </source>
</evidence>
<dbReference type="GO" id="GO:0004672">
    <property type="term" value="F:protein kinase activity"/>
    <property type="evidence" value="ECO:0007669"/>
    <property type="project" value="InterPro"/>
</dbReference>
<sequence length="383" mass="42903">MSVILDMLVPTIDIFDELVKMKSNGQLPSNDALDKYKAVATKYLQYLVHYRNQGLITRVVKHQAMMDELHLINEDIDMLFKMLSLVSTAAMMEWKEWESDQRVQREMLTSSVKNTAKQSEQSKEMSQVMKSAMTTVIRASAVTVEKLPPWFLPSSELKIDAGPFARGPFGSVHCGVWGPGTKVVVKCFPVENIVADERAKQTIEAEMNLWYQFNHPNVVKMFGASHVSSPPFIVCEDATNGDLSAFLGQSEDNKRRMWRLLYEAALGLDYLHKKSVVHGDLKLNNILVGADGQAKLSDFGMNAVKSSSVAISKTEGAESYTLAGLRWRAPECLTKRPTFASDVYSFAMCIIEAVQDELPFEFLDDPTIYEKVKNGVIPDRGKS</sequence>
<reference evidence="4 5" key="1">
    <citation type="journal article" date="2006" name="Science">
        <title>Phytophthora genome sequences uncover evolutionary origins and mechanisms of pathogenesis.</title>
        <authorList>
            <person name="Tyler B.M."/>
            <person name="Tripathy S."/>
            <person name="Zhang X."/>
            <person name="Dehal P."/>
            <person name="Jiang R.H."/>
            <person name="Aerts A."/>
            <person name="Arredondo F.D."/>
            <person name="Baxter L."/>
            <person name="Bensasson D."/>
            <person name="Beynon J.L."/>
            <person name="Chapman J."/>
            <person name="Damasceno C.M."/>
            <person name="Dorrance A.E."/>
            <person name="Dou D."/>
            <person name="Dickerman A.W."/>
            <person name="Dubchak I.L."/>
            <person name="Garbelotto M."/>
            <person name="Gijzen M."/>
            <person name="Gordon S.G."/>
            <person name="Govers F."/>
            <person name="Grunwald N.J."/>
            <person name="Huang W."/>
            <person name="Ivors K.L."/>
            <person name="Jones R.W."/>
            <person name="Kamoun S."/>
            <person name="Krampis K."/>
            <person name="Lamour K.H."/>
            <person name="Lee M.K."/>
            <person name="McDonald W.H."/>
            <person name="Medina M."/>
            <person name="Meijer H.J."/>
            <person name="Nordberg E.K."/>
            <person name="Maclean D.J."/>
            <person name="Ospina-Giraldo M.D."/>
            <person name="Morris P.F."/>
            <person name="Phuntumart V."/>
            <person name="Putnam N.H."/>
            <person name="Rash S."/>
            <person name="Rose J.K."/>
            <person name="Sakihama Y."/>
            <person name="Salamov A.A."/>
            <person name="Savidor A."/>
            <person name="Scheuring C.F."/>
            <person name="Smith B.M."/>
            <person name="Sobral B.W."/>
            <person name="Terry A."/>
            <person name="Torto-Alalibo T.A."/>
            <person name="Win J."/>
            <person name="Xu Z."/>
            <person name="Zhang H."/>
            <person name="Grigoriev I.V."/>
            <person name="Rokhsar D.S."/>
            <person name="Boore J.L."/>
        </authorList>
    </citation>
    <scope>NUCLEOTIDE SEQUENCE [LARGE SCALE GENOMIC DNA]</scope>
    <source>
        <strain evidence="4 5">P6497</strain>
    </source>
</reference>
<dbReference type="GeneID" id="20644809"/>
<dbReference type="InterPro" id="IPR000719">
    <property type="entry name" value="Prot_kinase_dom"/>
</dbReference>
<keyword evidence="5" id="KW-1185">Reference proteome</keyword>
<dbReference type="RefSeq" id="XP_009516219.1">
    <property type="nucleotide sequence ID" value="XM_009517924.1"/>
</dbReference>
<organism evidence="4 5">
    <name type="scientific">Phytophthora sojae (strain P6497)</name>
    <name type="common">Soybean stem and root rot agent</name>
    <name type="synonym">Phytophthora megasperma f. sp. glycines</name>
    <dbReference type="NCBI Taxonomy" id="1094619"/>
    <lineage>
        <taxon>Eukaryota</taxon>
        <taxon>Sar</taxon>
        <taxon>Stramenopiles</taxon>
        <taxon>Oomycota</taxon>
        <taxon>Peronosporomycetes</taxon>
        <taxon>Peronosporales</taxon>
        <taxon>Peronosporaceae</taxon>
        <taxon>Phytophthora</taxon>
    </lineage>
</organism>
<dbReference type="SMART" id="SM00220">
    <property type="entry name" value="S_TKc"/>
    <property type="match status" value="1"/>
</dbReference>
<evidence type="ECO:0000313" key="4">
    <source>
        <dbReference type="EMBL" id="EGZ28944.1"/>
    </source>
</evidence>
<feature type="domain" description="Protein kinase" evidence="3">
    <location>
        <begin position="158"/>
        <end position="383"/>
    </location>
</feature>
<dbReference type="InterPro" id="IPR008271">
    <property type="entry name" value="Ser/Thr_kinase_AS"/>
</dbReference>
<gene>
    <name evidence="4" type="ORF">PHYSODRAFT_322547</name>
</gene>
<dbReference type="PROSITE" id="PS50011">
    <property type="entry name" value="PROTEIN_KINASE_DOM"/>
    <property type="match status" value="1"/>
</dbReference>
<accession>G4YPU9</accession>
<dbReference type="Gene3D" id="1.10.510.10">
    <property type="entry name" value="Transferase(Phosphotransferase) domain 1"/>
    <property type="match status" value="1"/>
</dbReference>